<dbReference type="KEGG" id="fcy:FRACYDRAFT_262415"/>
<evidence type="ECO:0000313" key="2">
    <source>
        <dbReference type="Proteomes" id="UP000095751"/>
    </source>
</evidence>
<accession>A0A1E7F765</accession>
<organism evidence="1 2">
    <name type="scientific">Fragilariopsis cylindrus CCMP1102</name>
    <dbReference type="NCBI Taxonomy" id="635003"/>
    <lineage>
        <taxon>Eukaryota</taxon>
        <taxon>Sar</taxon>
        <taxon>Stramenopiles</taxon>
        <taxon>Ochrophyta</taxon>
        <taxon>Bacillariophyta</taxon>
        <taxon>Bacillariophyceae</taxon>
        <taxon>Bacillariophycidae</taxon>
        <taxon>Bacillariales</taxon>
        <taxon>Bacillariaceae</taxon>
        <taxon>Fragilariopsis</taxon>
    </lineage>
</organism>
<dbReference type="OrthoDB" id="192447at2759"/>
<evidence type="ECO:0000313" key="1">
    <source>
        <dbReference type="EMBL" id="OEU13855.1"/>
    </source>
</evidence>
<dbReference type="InParanoid" id="A0A1E7F765"/>
<gene>
    <name evidence="1" type="ORF">FRACYDRAFT_262415</name>
</gene>
<sequence>MEHEDPLVYHYNLKARSGFGLFASNSNFNSNDNTELFKGGLLADESSKELAIKLASTKIRKVSDLKIWKEKSNLKNKSSSIRPKYWSFGGNDELPIQDKANYSTDNPNCSEPWLGLQDFYSVIDNDTAAADLIFVSLAGGRAFIERDAAESVLDQWWNNKKFDPDSFEQTVKVGQRDFITSWSIYVGVIGIAGTGIAFPNNPIQLGLVNILDMIR</sequence>
<dbReference type="Proteomes" id="UP000095751">
    <property type="component" value="Unassembled WGS sequence"/>
</dbReference>
<name>A0A1E7F765_9STRA</name>
<dbReference type="AlphaFoldDB" id="A0A1E7F765"/>
<keyword evidence="2" id="KW-1185">Reference proteome</keyword>
<dbReference type="EMBL" id="KV784361">
    <property type="protein sequence ID" value="OEU13855.1"/>
    <property type="molecule type" value="Genomic_DNA"/>
</dbReference>
<proteinExistence type="predicted"/>
<protein>
    <submittedName>
        <fullName evidence="1">Uncharacterized protein</fullName>
    </submittedName>
</protein>
<reference evidence="1 2" key="1">
    <citation type="submission" date="2016-09" db="EMBL/GenBank/DDBJ databases">
        <title>Extensive genetic diversity and differential bi-allelic expression allows diatom success in the polar Southern Ocean.</title>
        <authorList>
            <consortium name="DOE Joint Genome Institute"/>
            <person name="Mock T."/>
            <person name="Otillar R.P."/>
            <person name="Strauss J."/>
            <person name="Dupont C."/>
            <person name="Frickenhaus S."/>
            <person name="Maumus F."/>
            <person name="Mcmullan M."/>
            <person name="Sanges R."/>
            <person name="Schmutz J."/>
            <person name="Toseland A."/>
            <person name="Valas R."/>
            <person name="Veluchamy A."/>
            <person name="Ward B.J."/>
            <person name="Allen A."/>
            <person name="Barry K."/>
            <person name="Falciatore A."/>
            <person name="Ferrante M."/>
            <person name="Fortunato A.E."/>
            <person name="Gloeckner G."/>
            <person name="Gruber A."/>
            <person name="Hipkin R."/>
            <person name="Janech M."/>
            <person name="Kroth P."/>
            <person name="Leese F."/>
            <person name="Lindquist E."/>
            <person name="Lyon B.R."/>
            <person name="Martin J."/>
            <person name="Mayer C."/>
            <person name="Parker M."/>
            <person name="Quesneville H."/>
            <person name="Raymond J."/>
            <person name="Uhlig C."/>
            <person name="Valentin K.U."/>
            <person name="Worden A.Z."/>
            <person name="Armbrust E.V."/>
            <person name="Bowler C."/>
            <person name="Green B."/>
            <person name="Moulton V."/>
            <person name="Van Oosterhout C."/>
            <person name="Grigoriev I."/>
        </authorList>
    </citation>
    <scope>NUCLEOTIDE SEQUENCE [LARGE SCALE GENOMIC DNA]</scope>
    <source>
        <strain evidence="1 2">CCMP1102</strain>
    </source>
</reference>